<dbReference type="HOGENOM" id="CLU_057504_1_0_10"/>
<protein>
    <recommendedName>
        <fullName evidence="3">Rpn family recombination-promoting nuclease/putative transposase</fullName>
    </recommendedName>
</protein>
<dbReference type="AlphaFoldDB" id="C6Y2C7"/>
<dbReference type="KEGG" id="phe:Phep_0898"/>
<dbReference type="eggNOG" id="COG5464">
    <property type="taxonomic scope" value="Bacteria"/>
</dbReference>
<dbReference type="Proteomes" id="UP000000852">
    <property type="component" value="Chromosome"/>
</dbReference>
<organism evidence="1 2">
    <name type="scientific">Pedobacter heparinus (strain ATCC 13125 / DSM 2366 / CIP 104194 / JCM 7457 / NBRC 12017 / NCIMB 9290 / NRRL B-14731 / HIM 762-3)</name>
    <dbReference type="NCBI Taxonomy" id="485917"/>
    <lineage>
        <taxon>Bacteria</taxon>
        <taxon>Pseudomonadati</taxon>
        <taxon>Bacteroidota</taxon>
        <taxon>Sphingobacteriia</taxon>
        <taxon>Sphingobacteriales</taxon>
        <taxon>Sphingobacteriaceae</taxon>
        <taxon>Pedobacter</taxon>
    </lineage>
</organism>
<dbReference type="PANTHER" id="PTHR41317:SF1">
    <property type="entry name" value="PD-(D_E)XK NUCLEASE FAMILY TRANSPOSASE"/>
    <property type="match status" value="1"/>
</dbReference>
<gene>
    <name evidence="1" type="ordered locus">Phep_0898</name>
</gene>
<accession>C6Y2C7</accession>
<dbReference type="NCBIfam" id="TIGR01784">
    <property type="entry name" value="T_den_put_tspse"/>
    <property type="match status" value="1"/>
</dbReference>
<dbReference type="STRING" id="485917.Phep_0898"/>
<dbReference type="OrthoDB" id="9803508at2"/>
<reference evidence="1 2" key="1">
    <citation type="journal article" date="2009" name="Stand. Genomic Sci.">
        <title>Complete genome sequence of Pedobacter heparinus type strain (HIM 762-3).</title>
        <authorList>
            <person name="Han C."/>
            <person name="Spring S."/>
            <person name="Lapidus A."/>
            <person name="Del Rio T.G."/>
            <person name="Tice H."/>
            <person name="Copeland A."/>
            <person name="Cheng J.F."/>
            <person name="Lucas S."/>
            <person name="Chen F."/>
            <person name="Nolan M."/>
            <person name="Bruce D."/>
            <person name="Goodwin L."/>
            <person name="Pitluck S."/>
            <person name="Ivanova N."/>
            <person name="Mavromatis K."/>
            <person name="Mikhailova N."/>
            <person name="Pati A."/>
            <person name="Chen A."/>
            <person name="Palaniappan K."/>
            <person name="Land M."/>
            <person name="Hauser L."/>
            <person name="Chang Y.J."/>
            <person name="Jeffries C.C."/>
            <person name="Saunders E."/>
            <person name="Chertkov O."/>
            <person name="Brettin T."/>
            <person name="Goker M."/>
            <person name="Rohde M."/>
            <person name="Bristow J."/>
            <person name="Eisen J.A."/>
            <person name="Markowitz V."/>
            <person name="Hugenholtz P."/>
            <person name="Kyrpides N.C."/>
            <person name="Klenk H.P."/>
            <person name="Detter J.C."/>
        </authorList>
    </citation>
    <scope>NUCLEOTIDE SEQUENCE [LARGE SCALE GENOMIC DNA]</scope>
    <source>
        <strain evidence="2">ATCC 13125 / DSM 2366 / CIP 104194 / JCM 7457 / NBRC 12017 / NCIMB 9290 / NRRL B-14731 / HIM 762-3</strain>
    </source>
</reference>
<evidence type="ECO:0008006" key="3">
    <source>
        <dbReference type="Google" id="ProtNLM"/>
    </source>
</evidence>
<proteinExistence type="predicted"/>
<dbReference type="Pfam" id="PF12784">
    <property type="entry name" value="PDDEXK_2"/>
    <property type="match status" value="1"/>
</dbReference>
<dbReference type="InterPro" id="IPR010106">
    <property type="entry name" value="RpnA"/>
</dbReference>
<name>C6Y2C7_PEDHD</name>
<evidence type="ECO:0000313" key="2">
    <source>
        <dbReference type="Proteomes" id="UP000000852"/>
    </source>
</evidence>
<keyword evidence="2" id="KW-1185">Reference proteome</keyword>
<dbReference type="RefSeq" id="WP_012781064.1">
    <property type="nucleotide sequence ID" value="NC_013061.1"/>
</dbReference>
<evidence type="ECO:0000313" key="1">
    <source>
        <dbReference type="EMBL" id="ACU03120.1"/>
    </source>
</evidence>
<dbReference type="PANTHER" id="PTHR41317">
    <property type="entry name" value="PD-(D_E)XK NUCLEASE FAMILY TRANSPOSASE"/>
    <property type="match status" value="1"/>
</dbReference>
<dbReference type="EMBL" id="CP001681">
    <property type="protein sequence ID" value="ACU03120.1"/>
    <property type="molecule type" value="Genomic_DNA"/>
</dbReference>
<sequence>MTEKNSRYIDPLTDYGFKRLFGNEPDKDIMIEFLNALFEGEKIVIDIRYSPTEHAGEDVKEKKVLFDLTCTGADGETFIIEMQRADQEFFRDRCVFYMSRLISAQLPRGTSNWDVPLKEVYLIGIMEFQFNNINSNYLHNIALMNRDTGKVFYKGMGYKFLELPNFDKKESDLVTELDKWFYLLKNLSHLDKIPDFLDKRVFQKIFKIAEMSKMTKEERELYDSDVKAKSDWNAGIRYAEKKAKEEGKLEEKLEIARNLKSKAIAFEIIAETTGLSIDEIEKL</sequence>